<evidence type="ECO:0000256" key="3">
    <source>
        <dbReference type="ARBA" id="ARBA00022692"/>
    </source>
</evidence>
<proteinExistence type="predicted"/>
<dbReference type="EMBL" id="AMCI01001439">
    <property type="protein sequence ID" value="EJX05536.1"/>
    <property type="molecule type" value="Genomic_DNA"/>
</dbReference>
<dbReference type="Pfam" id="PF02472">
    <property type="entry name" value="ExbD"/>
    <property type="match status" value="1"/>
</dbReference>
<organism evidence="6">
    <name type="scientific">gut metagenome</name>
    <dbReference type="NCBI Taxonomy" id="749906"/>
    <lineage>
        <taxon>unclassified sequences</taxon>
        <taxon>metagenomes</taxon>
        <taxon>organismal metagenomes</taxon>
    </lineage>
</organism>
<keyword evidence="2" id="KW-1003">Cell membrane</keyword>
<protein>
    <submittedName>
        <fullName evidence="6">Biopolymer transport protein ExbD</fullName>
    </submittedName>
</protein>
<dbReference type="GO" id="GO:0022857">
    <property type="term" value="F:transmembrane transporter activity"/>
    <property type="evidence" value="ECO:0007669"/>
    <property type="project" value="InterPro"/>
</dbReference>
<dbReference type="Gene3D" id="3.30.420.270">
    <property type="match status" value="1"/>
</dbReference>
<reference evidence="6" key="1">
    <citation type="journal article" date="2012" name="PLoS ONE">
        <title>Gene sets for utilization of primary and secondary nutrition supplies in the distal gut of endangered iberian lynx.</title>
        <authorList>
            <person name="Alcaide M."/>
            <person name="Messina E."/>
            <person name="Richter M."/>
            <person name="Bargiela R."/>
            <person name="Peplies J."/>
            <person name="Huws S.A."/>
            <person name="Newbold C.J."/>
            <person name="Golyshin P.N."/>
            <person name="Simon M.A."/>
            <person name="Lopez G."/>
            <person name="Yakimov M.M."/>
            <person name="Ferrer M."/>
        </authorList>
    </citation>
    <scope>NUCLEOTIDE SEQUENCE</scope>
</reference>
<comment type="subcellular location">
    <subcellularLocation>
        <location evidence="1">Cell membrane</location>
        <topology evidence="1">Single-pass membrane protein</topology>
    </subcellularLocation>
</comment>
<dbReference type="InterPro" id="IPR003400">
    <property type="entry name" value="ExbD"/>
</dbReference>
<evidence type="ECO:0000313" key="6">
    <source>
        <dbReference type="EMBL" id="EJX05536.1"/>
    </source>
</evidence>
<evidence type="ECO:0000256" key="4">
    <source>
        <dbReference type="ARBA" id="ARBA00022989"/>
    </source>
</evidence>
<keyword evidence="3" id="KW-0812">Transmembrane</keyword>
<accession>J9CZ53</accession>
<evidence type="ECO:0000256" key="5">
    <source>
        <dbReference type="ARBA" id="ARBA00023136"/>
    </source>
</evidence>
<evidence type="ECO:0000256" key="1">
    <source>
        <dbReference type="ARBA" id="ARBA00004162"/>
    </source>
</evidence>
<comment type="caution">
    <text evidence="6">The sequence shown here is derived from an EMBL/GenBank/DDBJ whole genome shotgun (WGS) entry which is preliminary data.</text>
</comment>
<dbReference type="PANTHER" id="PTHR30558">
    <property type="entry name" value="EXBD MEMBRANE COMPONENT OF PMF-DRIVEN MACROMOLECULE IMPORT SYSTEM"/>
    <property type="match status" value="1"/>
</dbReference>
<dbReference type="GO" id="GO:0005886">
    <property type="term" value="C:plasma membrane"/>
    <property type="evidence" value="ECO:0007669"/>
    <property type="project" value="UniProtKB-SubCell"/>
</dbReference>
<evidence type="ECO:0000256" key="2">
    <source>
        <dbReference type="ARBA" id="ARBA00022475"/>
    </source>
</evidence>
<gene>
    <name evidence="6" type="ORF">EVA_06354</name>
</gene>
<keyword evidence="5" id="KW-0472">Membrane</keyword>
<sequence>MYMALKRRQKISPHFSMASMTDIIFLLLIFFMITSTMVSPNAIKVLLPQGKQQTSAKPLTRVIIDKQLNFYTAFGNEDEMPIALEDLPAFLQECAVKEPEMYVALYADEAVPYREIVKVLNIANENHFKMVLATRPPERKR</sequence>
<dbReference type="AlphaFoldDB" id="J9CZ53"/>
<dbReference type="PANTHER" id="PTHR30558:SF7">
    <property type="entry name" value="TOL-PAL SYSTEM PROTEIN TOLR"/>
    <property type="match status" value="1"/>
</dbReference>
<keyword evidence="4" id="KW-1133">Transmembrane helix</keyword>
<name>J9CZ53_9ZZZZ</name>